<sequence length="202" mass="23150">MYRDTCCSNKEEYLSCWEDPIFLTSFILISISVIFGIVIMFVNKLHNQSLISTIVVGFTAYLFTIGVILFGGFIEFLYALIAQIVSFILGIIAILLSINVNTMIQLKQQTLIMILIRFGIIGTIFLFLTTFYREFGSITCICWCCVVVIGILYTPIISKSQSQIVQYTITFTIFVNLYEIMLLYLLLMLSIVFVKRLKCNRI</sequence>
<feature type="transmembrane region" description="Helical" evidence="1">
    <location>
        <begin position="20"/>
        <end position="42"/>
    </location>
</feature>
<comment type="caution">
    <text evidence="2">The sequence shown here is derived from an EMBL/GenBank/DDBJ whole genome shotgun (WGS) entry which is preliminary data.</text>
</comment>
<feature type="transmembrane region" description="Helical" evidence="1">
    <location>
        <begin position="135"/>
        <end position="157"/>
    </location>
</feature>
<proteinExistence type="predicted"/>
<evidence type="ECO:0000313" key="3">
    <source>
        <dbReference type="Proteomes" id="UP000471633"/>
    </source>
</evidence>
<evidence type="ECO:0000256" key="1">
    <source>
        <dbReference type="SAM" id="Phobius"/>
    </source>
</evidence>
<dbReference type="EMBL" id="AMPZ03000006">
    <property type="protein sequence ID" value="KAH9581079.1"/>
    <property type="molecule type" value="Genomic_DNA"/>
</dbReference>
<gene>
    <name evidence="2" type="ORF">MS3_00008322</name>
</gene>
<keyword evidence="1" id="KW-0812">Transmembrane</keyword>
<accession>A0A922LFD3</accession>
<dbReference type="RefSeq" id="XP_051065280.1">
    <property type="nucleotide sequence ID" value="XM_051216687.1"/>
</dbReference>
<dbReference type="Proteomes" id="UP000471633">
    <property type="component" value="Unassembled WGS sequence"/>
</dbReference>
<dbReference type="GeneID" id="75577799"/>
<evidence type="ECO:0000313" key="2">
    <source>
        <dbReference type="EMBL" id="KAH9581079.1"/>
    </source>
</evidence>
<dbReference type="CTD" id="75577799"/>
<organism evidence="2 3">
    <name type="scientific">Schistosoma haematobium</name>
    <name type="common">Blood fluke</name>
    <dbReference type="NCBI Taxonomy" id="6185"/>
    <lineage>
        <taxon>Eukaryota</taxon>
        <taxon>Metazoa</taxon>
        <taxon>Spiralia</taxon>
        <taxon>Lophotrochozoa</taxon>
        <taxon>Platyhelminthes</taxon>
        <taxon>Trematoda</taxon>
        <taxon>Digenea</taxon>
        <taxon>Strigeidida</taxon>
        <taxon>Schistosomatoidea</taxon>
        <taxon>Schistosomatidae</taxon>
        <taxon>Schistosoma</taxon>
    </lineage>
</organism>
<feature type="transmembrane region" description="Helical" evidence="1">
    <location>
        <begin position="76"/>
        <end position="98"/>
    </location>
</feature>
<dbReference type="KEGG" id="shx:MS3_00008322"/>
<keyword evidence="3" id="KW-1185">Reference proteome</keyword>
<reference evidence="2" key="2">
    <citation type="journal article" date="2019" name="Gigascience">
        <title>High-quality Schistosoma haematobium genome achieved by single-molecule and long-range sequencing.</title>
        <authorList>
            <person name="Stroehlein A.J."/>
            <person name="Korhonen P.K."/>
            <person name="Chong T.M."/>
            <person name="Lim Y.L."/>
            <person name="Chan K.G."/>
            <person name="Webster B."/>
            <person name="Rollinson D."/>
            <person name="Brindley P.J."/>
            <person name="Gasser R.B."/>
            <person name="Young N.D."/>
        </authorList>
    </citation>
    <scope>NUCLEOTIDE SEQUENCE</scope>
</reference>
<protein>
    <submittedName>
        <fullName evidence="2">Uncharacterized protein</fullName>
    </submittedName>
</protein>
<reference evidence="2" key="1">
    <citation type="journal article" date="2012" name="Nat. Genet.">
        <title>Whole-genome sequence of Schistosoma haematobium.</title>
        <authorList>
            <person name="Young N.D."/>
            <person name="Jex A.R."/>
            <person name="Li B."/>
            <person name="Liu S."/>
            <person name="Yang L."/>
            <person name="Xiong Z."/>
            <person name="Li Y."/>
            <person name="Cantacessi C."/>
            <person name="Hall R.S."/>
            <person name="Xu X."/>
            <person name="Chen F."/>
            <person name="Wu X."/>
            <person name="Zerlotini A."/>
            <person name="Oliveira G."/>
            <person name="Hofmann A."/>
            <person name="Zhang G."/>
            <person name="Fang X."/>
            <person name="Kang Y."/>
            <person name="Campbell B.E."/>
            <person name="Loukas A."/>
            <person name="Ranganathan S."/>
            <person name="Rollinson D."/>
            <person name="Rinaldi G."/>
            <person name="Brindley P.J."/>
            <person name="Yang H."/>
            <person name="Wang J."/>
            <person name="Wang J."/>
            <person name="Gasser R.B."/>
        </authorList>
    </citation>
    <scope>NUCLEOTIDE SEQUENCE</scope>
</reference>
<dbReference type="AlphaFoldDB" id="A0A922LFD3"/>
<reference evidence="2" key="4">
    <citation type="journal article" date="2022" name="PLoS Pathog.">
        <title>Chromosome-level genome of Schistosoma haematobium underpins genome-wide explorations of molecular variation.</title>
        <authorList>
            <person name="Stroehlein A.J."/>
            <person name="Korhonen P.K."/>
            <person name="Lee V.V."/>
            <person name="Ralph S.A."/>
            <person name="Mentink-Kane M."/>
            <person name="You H."/>
            <person name="McManus D.P."/>
            <person name="Tchuente L.T."/>
            <person name="Stothard J.R."/>
            <person name="Kaur P."/>
            <person name="Dudchenko O."/>
            <person name="Aiden E.L."/>
            <person name="Yang B."/>
            <person name="Yang H."/>
            <person name="Emery A.M."/>
            <person name="Webster B.L."/>
            <person name="Brindley P.J."/>
            <person name="Rollinson D."/>
            <person name="Chang B.C.H."/>
            <person name="Gasser R.B."/>
            <person name="Young N.D."/>
        </authorList>
    </citation>
    <scope>NUCLEOTIDE SEQUENCE</scope>
</reference>
<keyword evidence="1" id="KW-1133">Transmembrane helix</keyword>
<feature type="transmembrane region" description="Helical" evidence="1">
    <location>
        <begin position="169"/>
        <end position="194"/>
    </location>
</feature>
<keyword evidence="1" id="KW-0472">Membrane</keyword>
<name>A0A922LFD3_SCHHA</name>
<reference evidence="2" key="3">
    <citation type="submission" date="2021-06" db="EMBL/GenBank/DDBJ databases">
        <title>Chromosome-level genome assembly for S. haematobium.</title>
        <authorList>
            <person name="Stroehlein A.J."/>
        </authorList>
    </citation>
    <scope>NUCLEOTIDE SEQUENCE</scope>
</reference>
<feature type="transmembrane region" description="Helical" evidence="1">
    <location>
        <begin position="49"/>
        <end position="70"/>
    </location>
</feature>
<feature type="transmembrane region" description="Helical" evidence="1">
    <location>
        <begin position="110"/>
        <end position="129"/>
    </location>
</feature>